<accession>A8N3T6</accession>
<feature type="compositionally biased region" description="Polar residues" evidence="1">
    <location>
        <begin position="352"/>
        <end position="370"/>
    </location>
</feature>
<feature type="region of interest" description="Disordered" evidence="1">
    <location>
        <begin position="351"/>
        <end position="372"/>
    </location>
</feature>
<evidence type="ECO:0000256" key="1">
    <source>
        <dbReference type="SAM" id="MobiDB-lite"/>
    </source>
</evidence>
<keyword evidence="3" id="KW-1185">Reference proteome</keyword>
<feature type="region of interest" description="Disordered" evidence="1">
    <location>
        <begin position="269"/>
        <end position="305"/>
    </location>
</feature>
<dbReference type="GeneID" id="6005958"/>
<sequence>MNRDISLALEPSPPQAPAPPSRRSKDPRPKSYPNSQSYSSKLFELELSPIFEDIQVFGSTSLCGLDDDGADEAIPDHEHSPEPDSEVPRWRPTIDEDGESVDSERDRGSESDEEGSDSSYGQLVEEKRFGSAAYDVSVGQEDSDIEVEEFWVDTKEQYEEFSACVEEDFKGDIMETHQLVPALTFTSPTPEESSSSGMGDCSDVPQEGKMALEDPRTCRFASQVVDETVEEVRRVTPTQWTDTMESSVNTVDGRNVGAWKHVDEHGRLARPPPLVIDPPTARRSLKEAEGSETQTRKRWSMASYQSQSSRKSATWSIRSSTSSIWRRVSGALFRGSRVPGDAILEGSHEFVESSNAHQRSPQEGDATSLNGDFHRERERNTGTSTLGPTRALAAGRMANDSEAVPEYRLHGVKGVRERLRNLPRRMGALSGQGANASTRRGRLSSLLRSGGNETPGHRRSLPASTV</sequence>
<dbReference type="VEuPathDB" id="FungiDB:CC1G_00706"/>
<proteinExistence type="predicted"/>
<comment type="caution">
    <text evidence="2">The sequence shown here is derived from an EMBL/GenBank/DDBJ whole genome shotgun (WGS) entry which is preliminary data.</text>
</comment>
<gene>
    <name evidence="2" type="ORF">CC1G_00706</name>
</gene>
<protein>
    <submittedName>
        <fullName evidence="2">Uncharacterized protein</fullName>
    </submittedName>
</protein>
<feature type="region of interest" description="Disordered" evidence="1">
    <location>
        <begin position="186"/>
        <end position="209"/>
    </location>
</feature>
<dbReference type="RefSeq" id="XP_001829527.2">
    <property type="nucleotide sequence ID" value="XM_001829475.2"/>
</dbReference>
<evidence type="ECO:0000313" key="3">
    <source>
        <dbReference type="Proteomes" id="UP000001861"/>
    </source>
</evidence>
<dbReference type="InParanoid" id="A8N3T6"/>
<name>A8N3T6_COPC7</name>
<feature type="compositionally biased region" description="Pro residues" evidence="1">
    <location>
        <begin position="11"/>
        <end position="20"/>
    </location>
</feature>
<reference evidence="2 3" key="1">
    <citation type="journal article" date="2010" name="Proc. Natl. Acad. Sci. U.S.A.">
        <title>Insights into evolution of multicellular fungi from the assembled chromosomes of the mushroom Coprinopsis cinerea (Coprinus cinereus).</title>
        <authorList>
            <person name="Stajich J.E."/>
            <person name="Wilke S.K."/>
            <person name="Ahren D."/>
            <person name="Au C.H."/>
            <person name="Birren B.W."/>
            <person name="Borodovsky M."/>
            <person name="Burns C."/>
            <person name="Canback B."/>
            <person name="Casselton L.A."/>
            <person name="Cheng C.K."/>
            <person name="Deng J."/>
            <person name="Dietrich F.S."/>
            <person name="Fargo D.C."/>
            <person name="Farman M.L."/>
            <person name="Gathman A.C."/>
            <person name="Goldberg J."/>
            <person name="Guigo R."/>
            <person name="Hoegger P.J."/>
            <person name="Hooker J.B."/>
            <person name="Huggins A."/>
            <person name="James T.Y."/>
            <person name="Kamada T."/>
            <person name="Kilaru S."/>
            <person name="Kodira C."/>
            <person name="Kues U."/>
            <person name="Kupfer D."/>
            <person name="Kwan H.S."/>
            <person name="Lomsadze A."/>
            <person name="Li W."/>
            <person name="Lilly W.W."/>
            <person name="Ma L.J."/>
            <person name="Mackey A.J."/>
            <person name="Manning G."/>
            <person name="Martin F."/>
            <person name="Muraguchi H."/>
            <person name="Natvig D.O."/>
            <person name="Palmerini H."/>
            <person name="Ramesh M.A."/>
            <person name="Rehmeyer C.J."/>
            <person name="Roe B.A."/>
            <person name="Shenoy N."/>
            <person name="Stanke M."/>
            <person name="Ter-Hovhannisyan V."/>
            <person name="Tunlid A."/>
            <person name="Velagapudi R."/>
            <person name="Vision T.J."/>
            <person name="Zeng Q."/>
            <person name="Zolan M.E."/>
            <person name="Pukkila P.J."/>
        </authorList>
    </citation>
    <scope>NUCLEOTIDE SEQUENCE [LARGE SCALE GENOMIC DNA]</scope>
    <source>
        <strain evidence="3">Okayama-7 / 130 / ATCC MYA-4618 / FGSC 9003</strain>
    </source>
</reference>
<dbReference type="OrthoDB" id="3070641at2759"/>
<evidence type="ECO:0000313" key="2">
    <source>
        <dbReference type="EMBL" id="EAU92487.2"/>
    </source>
</evidence>
<dbReference type="KEGG" id="cci:CC1G_00706"/>
<feature type="region of interest" description="Disordered" evidence="1">
    <location>
        <begin position="1"/>
        <end position="37"/>
    </location>
</feature>
<dbReference type="EMBL" id="AACS02000001">
    <property type="protein sequence ID" value="EAU92487.2"/>
    <property type="molecule type" value="Genomic_DNA"/>
</dbReference>
<feature type="compositionally biased region" description="Basic and acidic residues" evidence="1">
    <location>
        <begin position="74"/>
        <end position="94"/>
    </location>
</feature>
<dbReference type="Proteomes" id="UP000001861">
    <property type="component" value="Unassembled WGS sequence"/>
</dbReference>
<organism evidence="2 3">
    <name type="scientific">Coprinopsis cinerea (strain Okayama-7 / 130 / ATCC MYA-4618 / FGSC 9003)</name>
    <name type="common">Inky cap fungus</name>
    <name type="synonym">Hormographiella aspergillata</name>
    <dbReference type="NCBI Taxonomy" id="240176"/>
    <lineage>
        <taxon>Eukaryota</taxon>
        <taxon>Fungi</taxon>
        <taxon>Dikarya</taxon>
        <taxon>Basidiomycota</taxon>
        <taxon>Agaricomycotina</taxon>
        <taxon>Agaricomycetes</taxon>
        <taxon>Agaricomycetidae</taxon>
        <taxon>Agaricales</taxon>
        <taxon>Agaricineae</taxon>
        <taxon>Psathyrellaceae</taxon>
        <taxon>Coprinopsis</taxon>
    </lineage>
</organism>
<dbReference type="AlphaFoldDB" id="A8N3T6"/>
<dbReference type="HOGENOM" id="CLU_586604_0_0_1"/>
<feature type="compositionally biased region" description="Low complexity" evidence="1">
    <location>
        <begin position="186"/>
        <end position="196"/>
    </location>
</feature>
<feature type="region of interest" description="Disordered" evidence="1">
    <location>
        <begin position="60"/>
        <end position="125"/>
    </location>
</feature>
<feature type="region of interest" description="Disordered" evidence="1">
    <location>
        <begin position="427"/>
        <end position="466"/>
    </location>
</feature>